<organism evidence="2 3">
    <name type="scientific">Flavobacterium faecale</name>
    <dbReference type="NCBI Taxonomy" id="1355330"/>
    <lineage>
        <taxon>Bacteria</taxon>
        <taxon>Pseudomonadati</taxon>
        <taxon>Bacteroidota</taxon>
        <taxon>Flavobacteriia</taxon>
        <taxon>Flavobacteriales</taxon>
        <taxon>Flavobacteriaceae</taxon>
        <taxon>Flavobacterium</taxon>
    </lineage>
</organism>
<feature type="transmembrane region" description="Helical" evidence="1">
    <location>
        <begin position="115"/>
        <end position="136"/>
    </location>
</feature>
<feature type="transmembrane region" description="Helical" evidence="1">
    <location>
        <begin position="63"/>
        <end position="81"/>
    </location>
</feature>
<dbReference type="KEGG" id="ffa:FFWV33_15560"/>
<gene>
    <name evidence="2" type="ORF">FFWV33_15560</name>
</gene>
<accession>A0A2S1LGD4</accession>
<keyword evidence="1" id="KW-1133">Transmembrane helix</keyword>
<reference evidence="2 3" key="1">
    <citation type="submission" date="2017-04" db="EMBL/GenBank/DDBJ databases">
        <title>Compelte genome sequence of WV33.</title>
        <authorList>
            <person name="Lee P.C."/>
        </authorList>
    </citation>
    <scope>NUCLEOTIDE SEQUENCE [LARGE SCALE GENOMIC DNA]</scope>
    <source>
        <strain evidence="2 3">WV33</strain>
    </source>
</reference>
<dbReference type="RefSeq" id="WP_108741757.1">
    <property type="nucleotide sequence ID" value="NZ_CP020918.1"/>
</dbReference>
<dbReference type="EMBL" id="CP020918">
    <property type="protein sequence ID" value="AWG22842.1"/>
    <property type="molecule type" value="Genomic_DNA"/>
</dbReference>
<sequence>MEDFDSEESQSEYKRIDENFERTEIEGLKNLLKHFDRIHDKLFTFKNILIAGFFALSKIENSISVKTVLIPIINLCFLMFIEYEMMEKSRFEASITTQNFDKFESHGRRISRTNWYSLLSIVSTLIVTIVFLWYLLSN</sequence>
<dbReference type="OrthoDB" id="796230at2"/>
<evidence type="ECO:0000256" key="1">
    <source>
        <dbReference type="SAM" id="Phobius"/>
    </source>
</evidence>
<dbReference type="AlphaFoldDB" id="A0A2S1LGD4"/>
<name>A0A2S1LGD4_9FLAO</name>
<keyword evidence="1" id="KW-0472">Membrane</keyword>
<protein>
    <submittedName>
        <fullName evidence="2">Uncharacterized protein</fullName>
    </submittedName>
</protein>
<keyword evidence="3" id="KW-1185">Reference proteome</keyword>
<dbReference type="Proteomes" id="UP000244527">
    <property type="component" value="Chromosome"/>
</dbReference>
<keyword evidence="1" id="KW-0812">Transmembrane</keyword>
<evidence type="ECO:0000313" key="2">
    <source>
        <dbReference type="EMBL" id="AWG22842.1"/>
    </source>
</evidence>
<evidence type="ECO:0000313" key="3">
    <source>
        <dbReference type="Proteomes" id="UP000244527"/>
    </source>
</evidence>
<proteinExistence type="predicted"/>